<comment type="function">
    <text evidence="6">Binds and transfers iron-sulfur (Fe-S) clusters to target apoproteins. Can hydrolyze ATP.</text>
</comment>
<evidence type="ECO:0000259" key="8">
    <source>
        <dbReference type="Pfam" id="PF01883"/>
    </source>
</evidence>
<keyword evidence="5 6" id="KW-0411">Iron-sulfur</keyword>
<organism evidence="9">
    <name type="scientific">uncultured Rubrobacteraceae bacterium</name>
    <dbReference type="NCBI Taxonomy" id="349277"/>
    <lineage>
        <taxon>Bacteria</taxon>
        <taxon>Bacillati</taxon>
        <taxon>Actinomycetota</taxon>
        <taxon>Rubrobacteria</taxon>
        <taxon>Rubrobacterales</taxon>
        <taxon>Rubrobacteraceae</taxon>
        <taxon>environmental samples</taxon>
    </lineage>
</organism>
<dbReference type="SUPFAM" id="SSF52540">
    <property type="entry name" value="P-loop containing nucleoside triphosphate hydrolases"/>
    <property type="match status" value="1"/>
</dbReference>
<comment type="similarity">
    <text evidence="6">Belongs to the Mrp/NBP35 ATP-binding proteins family.</text>
</comment>
<keyword evidence="6" id="KW-0378">Hydrolase</keyword>
<dbReference type="Gene3D" id="3.30.300.130">
    <property type="entry name" value="Fe-S cluster assembly (FSCA)"/>
    <property type="match status" value="1"/>
</dbReference>
<comment type="subunit">
    <text evidence="6">Homodimer.</text>
</comment>
<dbReference type="InterPro" id="IPR019591">
    <property type="entry name" value="Mrp/NBP35_ATP-bd"/>
</dbReference>
<dbReference type="InterPro" id="IPR002744">
    <property type="entry name" value="MIP18-like"/>
</dbReference>
<name>A0A6J4NHG1_9ACTN</name>
<dbReference type="CDD" id="cd02037">
    <property type="entry name" value="Mrp_NBP35"/>
    <property type="match status" value="1"/>
</dbReference>
<dbReference type="GO" id="GO:0140663">
    <property type="term" value="F:ATP-dependent FeS chaperone activity"/>
    <property type="evidence" value="ECO:0007669"/>
    <property type="project" value="InterPro"/>
</dbReference>
<accession>A0A6J4NHG1</accession>
<dbReference type="HAMAP" id="MF_02040">
    <property type="entry name" value="Mrp_NBP35"/>
    <property type="match status" value="1"/>
</dbReference>
<gene>
    <name evidence="9" type="ORF">AVDCRST_MAG22-187</name>
</gene>
<dbReference type="InterPro" id="IPR044304">
    <property type="entry name" value="NUBPL-like"/>
</dbReference>
<dbReference type="SUPFAM" id="SSF117916">
    <property type="entry name" value="Fe-S cluster assembly (FSCA) domain-like"/>
    <property type="match status" value="1"/>
</dbReference>
<dbReference type="InterPro" id="IPR034904">
    <property type="entry name" value="FSCA_dom_sf"/>
</dbReference>
<dbReference type="Gene3D" id="3.40.50.300">
    <property type="entry name" value="P-loop containing nucleotide triphosphate hydrolases"/>
    <property type="match status" value="1"/>
</dbReference>
<dbReference type="InterPro" id="IPR027417">
    <property type="entry name" value="P-loop_NTPase"/>
</dbReference>
<keyword evidence="4 6" id="KW-0408">Iron</keyword>
<dbReference type="GO" id="GO:0005524">
    <property type="term" value="F:ATP binding"/>
    <property type="evidence" value="ECO:0007669"/>
    <property type="project" value="UniProtKB-UniRule"/>
</dbReference>
<dbReference type="GO" id="GO:0016226">
    <property type="term" value="P:iron-sulfur cluster assembly"/>
    <property type="evidence" value="ECO:0007669"/>
    <property type="project" value="InterPro"/>
</dbReference>
<protein>
    <recommendedName>
        <fullName evidence="6">Iron-sulfur cluster carrier protein</fullName>
    </recommendedName>
</protein>
<evidence type="ECO:0000256" key="3">
    <source>
        <dbReference type="ARBA" id="ARBA00022840"/>
    </source>
</evidence>
<keyword evidence="3 6" id="KW-0067">ATP-binding</keyword>
<dbReference type="PANTHER" id="PTHR42961:SF2">
    <property type="entry name" value="IRON-SULFUR PROTEIN NUBPL"/>
    <property type="match status" value="1"/>
</dbReference>
<dbReference type="Pfam" id="PF10609">
    <property type="entry name" value="ParA"/>
    <property type="match status" value="1"/>
</dbReference>
<dbReference type="Pfam" id="PF01883">
    <property type="entry name" value="FeS_assembly_P"/>
    <property type="match status" value="1"/>
</dbReference>
<dbReference type="EMBL" id="CADCUV010000012">
    <property type="protein sequence ID" value="CAA9384664.1"/>
    <property type="molecule type" value="Genomic_DNA"/>
</dbReference>
<dbReference type="GO" id="GO:0046872">
    <property type="term" value="F:metal ion binding"/>
    <property type="evidence" value="ECO:0007669"/>
    <property type="project" value="UniProtKB-KW"/>
</dbReference>
<evidence type="ECO:0000313" key="9">
    <source>
        <dbReference type="EMBL" id="CAA9384664.1"/>
    </source>
</evidence>
<reference evidence="9" key="1">
    <citation type="submission" date="2020-02" db="EMBL/GenBank/DDBJ databases">
        <authorList>
            <person name="Meier V. D."/>
        </authorList>
    </citation>
    <scope>NUCLEOTIDE SEQUENCE</scope>
    <source>
        <strain evidence="9">AVDCRST_MAG22</strain>
    </source>
</reference>
<evidence type="ECO:0000256" key="6">
    <source>
        <dbReference type="HAMAP-Rule" id="MF_02040"/>
    </source>
</evidence>
<dbReference type="GO" id="GO:0016887">
    <property type="term" value="F:ATP hydrolysis activity"/>
    <property type="evidence" value="ECO:0007669"/>
    <property type="project" value="UniProtKB-UniRule"/>
</dbReference>
<feature type="domain" description="MIP18 family-like" evidence="8">
    <location>
        <begin position="51"/>
        <end position="121"/>
    </location>
</feature>
<evidence type="ECO:0000256" key="1">
    <source>
        <dbReference type="ARBA" id="ARBA00022723"/>
    </source>
</evidence>
<evidence type="ECO:0000256" key="4">
    <source>
        <dbReference type="ARBA" id="ARBA00023004"/>
    </source>
</evidence>
<dbReference type="PANTHER" id="PTHR42961">
    <property type="entry name" value="IRON-SULFUR PROTEIN NUBPL"/>
    <property type="match status" value="1"/>
</dbReference>
<evidence type="ECO:0000256" key="2">
    <source>
        <dbReference type="ARBA" id="ARBA00022741"/>
    </source>
</evidence>
<proteinExistence type="inferred from homology"/>
<dbReference type="InterPro" id="IPR033756">
    <property type="entry name" value="YlxH/NBP35"/>
</dbReference>
<evidence type="ECO:0000256" key="7">
    <source>
        <dbReference type="SAM" id="MobiDB-lite"/>
    </source>
</evidence>
<dbReference type="GO" id="GO:0051539">
    <property type="term" value="F:4 iron, 4 sulfur cluster binding"/>
    <property type="evidence" value="ECO:0007669"/>
    <property type="project" value="TreeGrafter"/>
</dbReference>
<feature type="binding site" evidence="6">
    <location>
        <begin position="163"/>
        <end position="170"/>
    </location>
    <ligand>
        <name>ATP</name>
        <dbReference type="ChEBI" id="CHEBI:30616"/>
    </ligand>
</feature>
<keyword evidence="2 6" id="KW-0547">Nucleotide-binding</keyword>
<keyword evidence="1 6" id="KW-0479">Metal-binding</keyword>
<evidence type="ECO:0000256" key="5">
    <source>
        <dbReference type="ARBA" id="ARBA00023014"/>
    </source>
</evidence>
<sequence length="404" mass="42856">MVDWFRRRAGNGGPPDEDREAGSLDVPAETADDLVDRTPRPEEPADGFSEAGIREALRDVRDPEIGRDLISLNMIRNVDVQGSGVTVGVALTTAGCPMKHRITTDVRDRVMMIEGVESVEVDFGVMTEDDRQNLMTSLHGGPSELAPAFRDESKTRIIAVVSGKGGVGKSTVAVNLAAALDRAGKSVEILDADVHGSSIPVMLGSTEKPNVVGGVIFPIESETGLKFISMGNFVNEGQAIIWRAPIVNKALTQLMRDVYWDEPDFIIVDMPPGTGDVALTVAQMIPKAEALVVTTPQADAARVAVKAGKMAVQAHLKLAGVVENMGHAVCPCCGEELRIFGGYGGNQVAEELGSSVMGRIPILPDATGEPGNALFEEGSAPAQAFDEIAAQLAATKVRRRIKVL</sequence>
<feature type="compositionally biased region" description="Basic and acidic residues" evidence="7">
    <location>
        <begin position="34"/>
        <end position="43"/>
    </location>
</feature>
<dbReference type="AlphaFoldDB" id="A0A6J4NHG1"/>
<feature type="region of interest" description="Disordered" evidence="7">
    <location>
        <begin position="1"/>
        <end position="55"/>
    </location>
</feature>